<evidence type="ECO:0000313" key="4">
    <source>
        <dbReference type="Proteomes" id="UP000002038"/>
    </source>
</evidence>
<feature type="region of interest" description="Disordered" evidence="1">
    <location>
        <begin position="1"/>
        <end position="29"/>
    </location>
</feature>
<keyword evidence="4" id="KW-1185">Reference proteome</keyword>
<dbReference type="GeneID" id="42529461"/>
<feature type="non-terminal residue" evidence="3">
    <location>
        <position position="1"/>
    </location>
</feature>
<evidence type="ECO:0000256" key="2">
    <source>
        <dbReference type="SAM" id="Phobius"/>
    </source>
</evidence>
<evidence type="ECO:0000256" key="1">
    <source>
        <dbReference type="SAM" id="MobiDB-lite"/>
    </source>
</evidence>
<organism evidence="3 4">
    <name type="scientific">Blastomyces gilchristii (strain SLH14081)</name>
    <name type="common">Blastomyces dermatitidis</name>
    <dbReference type="NCBI Taxonomy" id="559298"/>
    <lineage>
        <taxon>Eukaryota</taxon>
        <taxon>Fungi</taxon>
        <taxon>Dikarya</taxon>
        <taxon>Ascomycota</taxon>
        <taxon>Pezizomycotina</taxon>
        <taxon>Eurotiomycetes</taxon>
        <taxon>Eurotiomycetidae</taxon>
        <taxon>Onygenales</taxon>
        <taxon>Ajellomycetaceae</taxon>
        <taxon>Blastomyces</taxon>
    </lineage>
</organism>
<dbReference type="Proteomes" id="UP000002038">
    <property type="component" value="Unassembled WGS sequence"/>
</dbReference>
<reference evidence="4" key="1">
    <citation type="journal article" date="2015" name="PLoS Genet.">
        <title>The dynamic genome and transcriptome of the human fungal pathogen Blastomyces and close relative Emmonsia.</title>
        <authorList>
            <person name="Munoz J.F."/>
            <person name="Gauthier G.M."/>
            <person name="Desjardins C.A."/>
            <person name="Gallo J.E."/>
            <person name="Holder J."/>
            <person name="Sullivan T.D."/>
            <person name="Marty A.J."/>
            <person name="Carmen J.C."/>
            <person name="Chen Z."/>
            <person name="Ding L."/>
            <person name="Gujja S."/>
            <person name="Magrini V."/>
            <person name="Misas E."/>
            <person name="Mitreva M."/>
            <person name="Priest M."/>
            <person name="Saif S."/>
            <person name="Whiston E.A."/>
            <person name="Young S."/>
            <person name="Zeng Q."/>
            <person name="Goldman W.E."/>
            <person name="Mardis E.R."/>
            <person name="Taylor J.W."/>
            <person name="McEwen J.G."/>
            <person name="Clay O.K."/>
            <person name="Klein B.S."/>
            <person name="Cuomo C.A."/>
        </authorList>
    </citation>
    <scope>NUCLEOTIDE SEQUENCE [LARGE SCALE GENOMIC DNA]</scope>
    <source>
        <strain evidence="4">SLH14081</strain>
    </source>
</reference>
<protein>
    <submittedName>
        <fullName evidence="3">Uncharacterized protein</fullName>
    </submittedName>
</protein>
<gene>
    <name evidence="3" type="ORF">BDBG_17933</name>
</gene>
<proteinExistence type="predicted"/>
<keyword evidence="2" id="KW-0472">Membrane</keyword>
<keyword evidence="2" id="KW-1133">Transmembrane helix</keyword>
<feature type="compositionally biased region" description="Polar residues" evidence="1">
    <location>
        <begin position="1"/>
        <end position="12"/>
    </location>
</feature>
<keyword evidence="2" id="KW-0812">Transmembrane</keyword>
<feature type="transmembrane region" description="Helical" evidence="2">
    <location>
        <begin position="92"/>
        <end position="110"/>
    </location>
</feature>
<dbReference type="RefSeq" id="XP_031581183.1">
    <property type="nucleotide sequence ID" value="XM_031725548.1"/>
</dbReference>
<dbReference type="KEGG" id="bgh:BDBG_17933"/>
<name>A0A179V3C2_BLAGS</name>
<dbReference type="AlphaFoldDB" id="A0A179V3C2"/>
<dbReference type="EMBL" id="GG657480">
    <property type="protein sequence ID" value="OAT13928.1"/>
    <property type="molecule type" value="Genomic_DNA"/>
</dbReference>
<dbReference type="VEuPathDB" id="FungiDB:BDBG_17933"/>
<evidence type="ECO:0000313" key="3">
    <source>
        <dbReference type="EMBL" id="OAT13928.1"/>
    </source>
</evidence>
<accession>A0A179V3C2</accession>
<sequence length="111" mass="13026">RCNNSPALSSLHNDNDAIHNYHTPGPSNQAQSQRLISWVQSVHNRLDWQRPIVRARRLTRVRCRQGQRLSCSVSYRLSLPAWRRGWKKFQRLFDAFLLLLLLLLLFHSAVP</sequence>